<evidence type="ECO:0000313" key="1">
    <source>
        <dbReference type="EMBL" id="KKQ93659.1"/>
    </source>
</evidence>
<sequence>MEILVSYFTTKFDLMKEHWAKHSALKDKEVMGTNKAFDQDLGGLVRRIDWSTKKVISDYDIKVPTGITKGFGKTFIVSEENKILVFANDFELEGIITSPLLNCTHSISVTDKGLLCASTGLDALVELDLNSNILFEWFATENGYDTAPQGVKREIDKKKDHRNVTYTTLEQTTHVNSAIKVGDYLLATFFHQGYLVKINTWDSSHEVVLQGLKNPHSIYPYKEGFMLSDTSHNQVCILDKNYKIIIEVRNQFNWVQDAVPFGNNFLIADSNNHRIVEINEAGKILDEYRFSEKLKIYQILAV</sequence>
<evidence type="ECO:0008006" key="3">
    <source>
        <dbReference type="Google" id="ProtNLM"/>
    </source>
</evidence>
<organism evidence="1 2">
    <name type="scientific">candidate division CPR2 bacterium GW2011_GWC2_39_10</name>
    <dbReference type="NCBI Taxonomy" id="1618345"/>
    <lineage>
        <taxon>Bacteria</taxon>
        <taxon>Bacteria division CPR2</taxon>
    </lineage>
</organism>
<dbReference type="AlphaFoldDB" id="A0A0G0P6C9"/>
<evidence type="ECO:0000313" key="2">
    <source>
        <dbReference type="Proteomes" id="UP000034207"/>
    </source>
</evidence>
<protein>
    <recommendedName>
        <fullName evidence="3">NHL repeat containing protein</fullName>
    </recommendedName>
</protein>
<gene>
    <name evidence="1" type="ORF">UT18_C0017G0029</name>
</gene>
<dbReference type="SUPFAM" id="SSF63829">
    <property type="entry name" value="Calcium-dependent phosphotriesterase"/>
    <property type="match status" value="1"/>
</dbReference>
<proteinExistence type="predicted"/>
<dbReference type="EMBL" id="LBVV01000017">
    <property type="protein sequence ID" value="KKQ93659.1"/>
    <property type="molecule type" value="Genomic_DNA"/>
</dbReference>
<comment type="caution">
    <text evidence="1">The sequence shown here is derived from an EMBL/GenBank/DDBJ whole genome shotgun (WGS) entry which is preliminary data.</text>
</comment>
<accession>A0A0G0P6C9</accession>
<dbReference type="STRING" id="1618345.UT18_C0017G0029"/>
<name>A0A0G0P6C9_UNCC2</name>
<reference evidence="1 2" key="1">
    <citation type="journal article" date="2015" name="Nature">
        <title>rRNA introns, odd ribosomes, and small enigmatic genomes across a large radiation of phyla.</title>
        <authorList>
            <person name="Brown C.T."/>
            <person name="Hug L.A."/>
            <person name="Thomas B.C."/>
            <person name="Sharon I."/>
            <person name="Castelle C.J."/>
            <person name="Singh A."/>
            <person name="Wilkins M.J."/>
            <person name="Williams K.H."/>
            <person name="Banfield J.F."/>
        </authorList>
    </citation>
    <scope>NUCLEOTIDE SEQUENCE [LARGE SCALE GENOMIC DNA]</scope>
</reference>
<dbReference type="Proteomes" id="UP000034207">
    <property type="component" value="Unassembled WGS sequence"/>
</dbReference>